<name>A0AAU9KMV1_9CILI</name>
<evidence type="ECO:0000313" key="2">
    <source>
        <dbReference type="Proteomes" id="UP001162131"/>
    </source>
</evidence>
<evidence type="ECO:0000313" key="1">
    <source>
        <dbReference type="EMBL" id="CAG9334662.1"/>
    </source>
</evidence>
<accession>A0AAU9KMV1</accession>
<reference evidence="1" key="1">
    <citation type="submission" date="2021-09" db="EMBL/GenBank/DDBJ databases">
        <authorList>
            <consortium name="AG Swart"/>
            <person name="Singh M."/>
            <person name="Singh A."/>
            <person name="Seah K."/>
            <person name="Emmerich C."/>
        </authorList>
    </citation>
    <scope>NUCLEOTIDE SEQUENCE</scope>
    <source>
        <strain evidence="1">ATCC30299</strain>
    </source>
</reference>
<dbReference type="AlphaFoldDB" id="A0AAU9KMV1"/>
<organism evidence="1 2">
    <name type="scientific">Blepharisma stoltei</name>
    <dbReference type="NCBI Taxonomy" id="1481888"/>
    <lineage>
        <taxon>Eukaryota</taxon>
        <taxon>Sar</taxon>
        <taxon>Alveolata</taxon>
        <taxon>Ciliophora</taxon>
        <taxon>Postciliodesmatophora</taxon>
        <taxon>Heterotrichea</taxon>
        <taxon>Heterotrichida</taxon>
        <taxon>Blepharismidae</taxon>
        <taxon>Blepharisma</taxon>
    </lineage>
</organism>
<gene>
    <name evidence="1" type="ORF">BSTOLATCC_MIC61269</name>
</gene>
<keyword evidence="2" id="KW-1185">Reference proteome</keyword>
<dbReference type="EMBL" id="CAJZBQ010000058">
    <property type="protein sequence ID" value="CAG9334662.1"/>
    <property type="molecule type" value="Genomic_DNA"/>
</dbReference>
<comment type="caution">
    <text evidence="1">The sequence shown here is derived from an EMBL/GenBank/DDBJ whole genome shotgun (WGS) entry which is preliminary data.</text>
</comment>
<dbReference type="Proteomes" id="UP001162131">
    <property type="component" value="Unassembled WGS sequence"/>
</dbReference>
<sequence length="244" mass="27466">MASLFGCFEYLNLLNQELQAASSSPIGVDNSPLSYLLKGYQDQLAVLRMLSEQCNSNMGKLQWITSEINSLKAGNKNYSVIIPREEPIASEFLLEKLCGEAPDWQYSLELLNDIPHPVFKEKAFSIVAQITDQEGNKTTLPNPVHFKILLFTNENPPKLMETTTNGDKIMRGTVDVESDSVLNYKKIVIKEVTSHYRHGSFFLVVAPKEAPYIKPLIIENLVVKARKVGLDAKPRKKQKIEANQ</sequence>
<proteinExistence type="predicted"/>
<protein>
    <submittedName>
        <fullName evidence="1">Uncharacterized protein</fullName>
    </submittedName>
</protein>